<evidence type="ECO:0000313" key="1">
    <source>
        <dbReference type="EMBL" id="KAF6032152.1"/>
    </source>
</evidence>
<comment type="caution">
    <text evidence="1">The sequence shown here is derived from an EMBL/GenBank/DDBJ whole genome shotgun (WGS) entry which is preliminary data.</text>
</comment>
<proteinExistence type="predicted"/>
<reference evidence="1" key="1">
    <citation type="submission" date="2020-06" db="EMBL/GenBank/DDBJ databases">
        <title>Draft genome of Bugula neritina, a colonial animal packing powerful symbionts and potential medicines.</title>
        <authorList>
            <person name="Rayko M."/>
        </authorList>
    </citation>
    <scope>NUCLEOTIDE SEQUENCE [LARGE SCALE GENOMIC DNA]</scope>
    <source>
        <strain evidence="1">Kwan_BN1</strain>
    </source>
</reference>
<protein>
    <submittedName>
        <fullName evidence="1">Uncharacterized protein</fullName>
    </submittedName>
</protein>
<sequence>MLSCCWPVACSTCCSEATLLYTVHFSPMYQSDANVLLLYDLLATLGFSLTEQCLYLGHPLVGMQFVLVVEASSTPSVMTYSTHCAQCGLSRSLVEEAFSNSLRTLWLDLNMSLKWLLHVQFGANDFLIDMKEWILMSCLLYKLKANPKTFCLMPVCINQLKRSAYIGKSGGFYLFL</sequence>
<dbReference type="AlphaFoldDB" id="A0A7J7K0L9"/>
<evidence type="ECO:0000313" key="2">
    <source>
        <dbReference type="Proteomes" id="UP000593567"/>
    </source>
</evidence>
<gene>
    <name evidence="1" type="ORF">EB796_009547</name>
</gene>
<name>A0A7J7K0L9_BUGNE</name>
<dbReference type="Proteomes" id="UP000593567">
    <property type="component" value="Unassembled WGS sequence"/>
</dbReference>
<dbReference type="EMBL" id="VXIV02001533">
    <property type="protein sequence ID" value="KAF6032152.1"/>
    <property type="molecule type" value="Genomic_DNA"/>
</dbReference>
<keyword evidence="2" id="KW-1185">Reference proteome</keyword>
<accession>A0A7J7K0L9</accession>
<organism evidence="1 2">
    <name type="scientific">Bugula neritina</name>
    <name type="common">Brown bryozoan</name>
    <name type="synonym">Sertularia neritina</name>
    <dbReference type="NCBI Taxonomy" id="10212"/>
    <lineage>
        <taxon>Eukaryota</taxon>
        <taxon>Metazoa</taxon>
        <taxon>Spiralia</taxon>
        <taxon>Lophotrochozoa</taxon>
        <taxon>Bryozoa</taxon>
        <taxon>Gymnolaemata</taxon>
        <taxon>Cheilostomatida</taxon>
        <taxon>Flustrina</taxon>
        <taxon>Buguloidea</taxon>
        <taxon>Bugulidae</taxon>
        <taxon>Bugula</taxon>
    </lineage>
</organism>